<proteinExistence type="inferred from homology"/>
<evidence type="ECO:0000256" key="4">
    <source>
        <dbReference type="ARBA" id="ARBA00022989"/>
    </source>
</evidence>
<feature type="transmembrane region" description="Helical" evidence="12">
    <location>
        <begin position="86"/>
        <end position="109"/>
    </location>
</feature>
<keyword evidence="15" id="KW-1185">Reference proteome</keyword>
<comment type="similarity">
    <text evidence="11">Belongs to the G-protein coupled receptor 1 family.</text>
</comment>
<dbReference type="InterPro" id="IPR017452">
    <property type="entry name" value="GPCR_Rhodpsn_7TM"/>
</dbReference>
<feature type="transmembrane region" description="Helical" evidence="12">
    <location>
        <begin position="115"/>
        <end position="145"/>
    </location>
</feature>
<evidence type="ECO:0000259" key="13">
    <source>
        <dbReference type="PROSITE" id="PS50262"/>
    </source>
</evidence>
<dbReference type="Gene3D" id="1.20.1070.10">
    <property type="entry name" value="Rhodopsin 7-helix transmembrane proteins"/>
    <property type="match status" value="1"/>
</dbReference>
<evidence type="ECO:0000256" key="9">
    <source>
        <dbReference type="ARBA" id="ARBA00023180"/>
    </source>
</evidence>
<dbReference type="PROSITE" id="PS50262">
    <property type="entry name" value="G_PROTEIN_RECEP_F1_2"/>
    <property type="match status" value="1"/>
</dbReference>
<feature type="transmembrane region" description="Helical" evidence="12">
    <location>
        <begin position="305"/>
        <end position="327"/>
    </location>
</feature>
<evidence type="ECO:0000256" key="2">
    <source>
        <dbReference type="ARBA" id="ARBA00022475"/>
    </source>
</evidence>
<evidence type="ECO:0000256" key="12">
    <source>
        <dbReference type="SAM" id="Phobius"/>
    </source>
</evidence>
<dbReference type="Proteomes" id="UP001591681">
    <property type="component" value="Unassembled WGS sequence"/>
</dbReference>
<evidence type="ECO:0000313" key="15">
    <source>
        <dbReference type="Proteomes" id="UP001591681"/>
    </source>
</evidence>
<dbReference type="Pfam" id="PF00001">
    <property type="entry name" value="7tm_1"/>
    <property type="match status" value="1"/>
</dbReference>
<dbReference type="GO" id="GO:0004930">
    <property type="term" value="F:G protein-coupled receptor activity"/>
    <property type="evidence" value="ECO:0007669"/>
    <property type="project" value="UniProtKB-KW"/>
</dbReference>
<evidence type="ECO:0000256" key="7">
    <source>
        <dbReference type="ARBA" id="ARBA00023157"/>
    </source>
</evidence>
<sequence length="354" mass="39480">MSLDSHFIHRELFAEPTTLGETNTLGSSNLSLLDSCVPCLGKTPVTTSYVALYVSAVIAVVVTVCGNLLVITSVCHFKQLHTPTNVLLVFLAVTDFFVGIFVMPLQFVWLIESCWFFGAAACAFFNFVSFHLTCASIHIVALIAVDRCMALSNPFFYSKKISVNLMIIVATLDWVFSLFYNFALLYCNGFFTHALTLCPFTCLIAVDEIWSWVDFVVVFVLPCSIMFLLYLIIFAIARRHANAIRAANSQVNPNARQNDNVPKRSERKAAKVLGILVSVFLLCVVPYYIASIIPGSINAKIFEEVLSITSALLYLNSLFNPIIYALFYPWFQKCMKIILSCQICSPSSSVMHVK</sequence>
<keyword evidence="7" id="KW-1015">Disulfide bond</keyword>
<evidence type="ECO:0000256" key="10">
    <source>
        <dbReference type="ARBA" id="ARBA00023224"/>
    </source>
</evidence>
<feature type="transmembrane region" description="Helical" evidence="12">
    <location>
        <begin position="50"/>
        <end position="74"/>
    </location>
</feature>
<evidence type="ECO:0000256" key="5">
    <source>
        <dbReference type="ARBA" id="ARBA00023040"/>
    </source>
</evidence>
<dbReference type="GO" id="GO:0005886">
    <property type="term" value="C:plasma membrane"/>
    <property type="evidence" value="ECO:0007669"/>
    <property type="project" value="UniProtKB-SubCell"/>
</dbReference>
<evidence type="ECO:0000256" key="1">
    <source>
        <dbReference type="ARBA" id="ARBA00004651"/>
    </source>
</evidence>
<dbReference type="PRINTS" id="PR01830">
    <property type="entry name" value="TRACEAMINER"/>
</dbReference>
<dbReference type="InterPro" id="IPR009132">
    <property type="entry name" value="TAAR_fam"/>
</dbReference>
<feature type="transmembrane region" description="Helical" evidence="12">
    <location>
        <begin position="215"/>
        <end position="237"/>
    </location>
</feature>
<keyword evidence="9" id="KW-0325">Glycoprotein</keyword>
<keyword evidence="8 11" id="KW-0675">Receptor</keyword>
<keyword evidence="3 11" id="KW-0812">Transmembrane</keyword>
<dbReference type="InterPro" id="IPR050569">
    <property type="entry name" value="TAAR"/>
</dbReference>
<dbReference type="EMBL" id="JBHFQA010000019">
    <property type="protein sequence ID" value="KAL2082522.1"/>
    <property type="molecule type" value="Genomic_DNA"/>
</dbReference>
<organism evidence="14 15">
    <name type="scientific">Coilia grayii</name>
    <name type="common">Gray's grenadier anchovy</name>
    <dbReference type="NCBI Taxonomy" id="363190"/>
    <lineage>
        <taxon>Eukaryota</taxon>
        <taxon>Metazoa</taxon>
        <taxon>Chordata</taxon>
        <taxon>Craniata</taxon>
        <taxon>Vertebrata</taxon>
        <taxon>Euteleostomi</taxon>
        <taxon>Actinopterygii</taxon>
        <taxon>Neopterygii</taxon>
        <taxon>Teleostei</taxon>
        <taxon>Clupei</taxon>
        <taxon>Clupeiformes</taxon>
        <taxon>Clupeoidei</taxon>
        <taxon>Engraulidae</taxon>
        <taxon>Coilinae</taxon>
        <taxon>Coilia</taxon>
    </lineage>
</organism>
<accession>A0ABD1J5Q8</accession>
<evidence type="ECO:0000256" key="6">
    <source>
        <dbReference type="ARBA" id="ARBA00023136"/>
    </source>
</evidence>
<feature type="transmembrane region" description="Helical" evidence="12">
    <location>
        <begin position="272"/>
        <end position="293"/>
    </location>
</feature>
<comment type="caution">
    <text evidence="14">The sequence shown here is derived from an EMBL/GenBank/DDBJ whole genome shotgun (WGS) entry which is preliminary data.</text>
</comment>
<keyword evidence="10 11" id="KW-0807">Transducer</keyword>
<dbReference type="PANTHER" id="PTHR24249">
    <property type="entry name" value="HISTAMINE RECEPTOR-RELATED G-PROTEIN COUPLED RECEPTOR"/>
    <property type="match status" value="1"/>
</dbReference>
<comment type="subcellular location">
    <subcellularLocation>
        <location evidence="1">Cell membrane</location>
        <topology evidence="1">Multi-pass membrane protein</topology>
    </subcellularLocation>
</comment>
<dbReference type="InterPro" id="IPR000276">
    <property type="entry name" value="GPCR_Rhodpsn"/>
</dbReference>
<feature type="transmembrane region" description="Helical" evidence="12">
    <location>
        <begin position="165"/>
        <end position="186"/>
    </location>
</feature>
<gene>
    <name evidence="14" type="ORF">ACEWY4_022340</name>
</gene>
<feature type="domain" description="G-protein coupled receptors family 1 profile" evidence="13">
    <location>
        <begin position="66"/>
        <end position="324"/>
    </location>
</feature>
<protein>
    <recommendedName>
        <fullName evidence="13">G-protein coupled receptors family 1 profile domain-containing protein</fullName>
    </recommendedName>
</protein>
<keyword evidence="6 12" id="KW-0472">Membrane</keyword>
<dbReference type="PROSITE" id="PS00237">
    <property type="entry name" value="G_PROTEIN_RECEP_F1_1"/>
    <property type="match status" value="1"/>
</dbReference>
<keyword evidence="5 11" id="KW-0297">G-protein coupled receptor</keyword>
<reference evidence="14 15" key="1">
    <citation type="submission" date="2024-09" db="EMBL/GenBank/DDBJ databases">
        <title>A chromosome-level genome assembly of Gray's grenadier anchovy, Coilia grayii.</title>
        <authorList>
            <person name="Fu Z."/>
        </authorList>
    </citation>
    <scope>NUCLEOTIDE SEQUENCE [LARGE SCALE GENOMIC DNA]</scope>
    <source>
        <strain evidence="14">G4</strain>
        <tissue evidence="14">Muscle</tissue>
    </source>
</reference>
<keyword evidence="2" id="KW-1003">Cell membrane</keyword>
<dbReference type="PANTHER" id="PTHR24249:SF381">
    <property type="entry name" value="TRACE AMINE ASSOCIATED RECEPTOR 19P-RELATED"/>
    <property type="match status" value="1"/>
</dbReference>
<evidence type="ECO:0000256" key="8">
    <source>
        <dbReference type="ARBA" id="ARBA00023170"/>
    </source>
</evidence>
<dbReference type="SUPFAM" id="SSF81321">
    <property type="entry name" value="Family A G protein-coupled receptor-like"/>
    <property type="match status" value="1"/>
</dbReference>
<dbReference type="PRINTS" id="PR00237">
    <property type="entry name" value="GPCRRHODOPSN"/>
</dbReference>
<name>A0ABD1J5Q8_9TELE</name>
<evidence type="ECO:0000256" key="11">
    <source>
        <dbReference type="RuleBase" id="RU000688"/>
    </source>
</evidence>
<evidence type="ECO:0000256" key="3">
    <source>
        <dbReference type="ARBA" id="ARBA00022692"/>
    </source>
</evidence>
<evidence type="ECO:0000313" key="14">
    <source>
        <dbReference type="EMBL" id="KAL2082522.1"/>
    </source>
</evidence>
<dbReference type="AlphaFoldDB" id="A0ABD1J5Q8"/>
<keyword evidence="4 12" id="KW-1133">Transmembrane helix</keyword>